<evidence type="ECO:0000313" key="12">
    <source>
        <dbReference type="Proteomes" id="UP000198773"/>
    </source>
</evidence>
<keyword evidence="2" id="KW-0479">Metal-binding</keyword>
<organism evidence="11 12">
    <name type="scientific">Alkalimonas amylolytica</name>
    <dbReference type="NCBI Taxonomy" id="152573"/>
    <lineage>
        <taxon>Bacteria</taxon>
        <taxon>Pseudomonadati</taxon>
        <taxon>Pseudomonadota</taxon>
        <taxon>Gammaproteobacteria</taxon>
        <taxon>Alkalimonas</taxon>
    </lineage>
</organism>
<keyword evidence="3 6" id="KW-0378">Hydrolase</keyword>
<evidence type="ECO:0000256" key="2">
    <source>
        <dbReference type="ARBA" id="ARBA00022723"/>
    </source>
</evidence>
<reference evidence="11 12" key="1">
    <citation type="submission" date="2016-10" db="EMBL/GenBank/DDBJ databases">
        <authorList>
            <person name="de Groot N.N."/>
        </authorList>
    </citation>
    <scope>NUCLEOTIDE SEQUENCE [LARGE SCALE GENOMIC DNA]</scope>
    <source>
        <strain evidence="11 12">CGMCC 1.3430</strain>
    </source>
</reference>
<keyword evidence="4 6" id="KW-0862">Zinc</keyword>
<dbReference type="PANTHER" id="PTHR22726">
    <property type="entry name" value="METALLOENDOPEPTIDASE OMA1"/>
    <property type="match status" value="1"/>
</dbReference>
<evidence type="ECO:0000256" key="7">
    <source>
        <dbReference type="SAM" id="MobiDB-lite"/>
    </source>
</evidence>
<dbReference type="AlphaFoldDB" id="A0A1H4FM60"/>
<comment type="similarity">
    <text evidence="6">Belongs to the peptidase M48 family.</text>
</comment>
<name>A0A1H4FM60_ALKAM</name>
<dbReference type="EMBL" id="FNRM01000011">
    <property type="protein sequence ID" value="SEA97592.1"/>
    <property type="molecule type" value="Genomic_DNA"/>
</dbReference>
<keyword evidence="8" id="KW-0732">Signal</keyword>
<evidence type="ECO:0000256" key="5">
    <source>
        <dbReference type="ARBA" id="ARBA00023049"/>
    </source>
</evidence>
<keyword evidence="1 6" id="KW-0645">Protease</keyword>
<evidence type="ECO:0000259" key="9">
    <source>
        <dbReference type="Pfam" id="PF01435"/>
    </source>
</evidence>
<evidence type="ECO:0000313" key="10">
    <source>
        <dbReference type="EMBL" id="SEA63274.1"/>
    </source>
</evidence>
<dbReference type="STRING" id="152573.SAMN04488051_104311"/>
<dbReference type="PANTHER" id="PTHR22726:SF24">
    <property type="entry name" value="M48 FAMILY METALLOPEPTIDASE"/>
    <property type="match status" value="1"/>
</dbReference>
<dbReference type="PROSITE" id="PS51257">
    <property type="entry name" value="PROKAR_LIPOPROTEIN"/>
    <property type="match status" value="1"/>
</dbReference>
<dbReference type="InterPro" id="IPR001915">
    <property type="entry name" value="Peptidase_M48"/>
</dbReference>
<evidence type="ECO:0000256" key="1">
    <source>
        <dbReference type="ARBA" id="ARBA00022670"/>
    </source>
</evidence>
<dbReference type="OrthoDB" id="9810445at2"/>
<evidence type="ECO:0000313" key="11">
    <source>
        <dbReference type="EMBL" id="SEA97592.1"/>
    </source>
</evidence>
<evidence type="ECO:0000256" key="4">
    <source>
        <dbReference type="ARBA" id="ARBA00022833"/>
    </source>
</evidence>
<evidence type="ECO:0000256" key="8">
    <source>
        <dbReference type="SAM" id="SignalP"/>
    </source>
</evidence>
<dbReference type="RefSeq" id="WP_091342560.1">
    <property type="nucleotide sequence ID" value="NZ_FNRM01000004.1"/>
</dbReference>
<dbReference type="Proteomes" id="UP000198773">
    <property type="component" value="Unassembled WGS sequence"/>
</dbReference>
<comment type="cofactor">
    <cofactor evidence="6">
        <name>Zn(2+)</name>
        <dbReference type="ChEBI" id="CHEBI:29105"/>
    </cofactor>
    <text evidence="6">Binds 1 zinc ion per subunit.</text>
</comment>
<sequence>MRKFLLLAIVAVLILAACAQSPTGRRQIMLFNENQLSSMGAQTFDQMKEELTISTDRQTQRYVQCIADALLKVTPEQYMGHEWEVVVFADDQVNAFALPGGKIGVYTGLLKVAENQHQLAAVMGHEIGHVMAGHANERLSRSQLVQTGLALTDAATRAANVRFQQEMMAGLGLGSQVGLLLPFSREHESEADIIGLDLMAQAGFNPEQAVDLWRNMAAASGGQRSPELLSSHPVPENRIRALQQRMPQASATYQQRRAQGNLPNCGSPGPL</sequence>
<protein>
    <submittedName>
        <fullName evidence="11">Peptidase family M48</fullName>
    </submittedName>
</protein>
<dbReference type="GO" id="GO:0051603">
    <property type="term" value="P:proteolysis involved in protein catabolic process"/>
    <property type="evidence" value="ECO:0007669"/>
    <property type="project" value="TreeGrafter"/>
</dbReference>
<keyword evidence="12" id="KW-1185">Reference proteome</keyword>
<dbReference type="CDD" id="cd07331">
    <property type="entry name" value="M48C_Oma1_like"/>
    <property type="match status" value="1"/>
</dbReference>
<dbReference type="GO" id="GO:0016020">
    <property type="term" value="C:membrane"/>
    <property type="evidence" value="ECO:0007669"/>
    <property type="project" value="TreeGrafter"/>
</dbReference>
<dbReference type="GO" id="GO:0046872">
    <property type="term" value="F:metal ion binding"/>
    <property type="evidence" value="ECO:0007669"/>
    <property type="project" value="UniProtKB-KW"/>
</dbReference>
<feature type="compositionally biased region" description="Polar residues" evidence="7">
    <location>
        <begin position="245"/>
        <end position="264"/>
    </location>
</feature>
<gene>
    <name evidence="10" type="ORF">SAMN04488051_104311</name>
    <name evidence="11" type="ORF">SAMN04488051_1117</name>
</gene>
<dbReference type="Gene3D" id="3.30.2010.10">
    <property type="entry name" value="Metalloproteases ('zincins'), catalytic domain"/>
    <property type="match status" value="1"/>
</dbReference>
<evidence type="ECO:0000256" key="6">
    <source>
        <dbReference type="RuleBase" id="RU003983"/>
    </source>
</evidence>
<accession>A0A1H4FM60</accession>
<proteinExistence type="inferred from homology"/>
<feature type="signal peptide" evidence="8">
    <location>
        <begin position="1"/>
        <end position="19"/>
    </location>
</feature>
<dbReference type="GO" id="GO:0004222">
    <property type="term" value="F:metalloendopeptidase activity"/>
    <property type="evidence" value="ECO:0007669"/>
    <property type="project" value="InterPro"/>
</dbReference>
<dbReference type="Pfam" id="PF01435">
    <property type="entry name" value="Peptidase_M48"/>
    <property type="match status" value="1"/>
</dbReference>
<dbReference type="InterPro" id="IPR051156">
    <property type="entry name" value="Mito/Outer_Membr_Metalloprot"/>
</dbReference>
<evidence type="ECO:0000256" key="3">
    <source>
        <dbReference type="ARBA" id="ARBA00022801"/>
    </source>
</evidence>
<keyword evidence="5 6" id="KW-0482">Metalloprotease</keyword>
<feature type="chain" id="PRO_5011895967" evidence="8">
    <location>
        <begin position="20"/>
        <end position="271"/>
    </location>
</feature>
<dbReference type="EMBL" id="FNRM01000004">
    <property type="protein sequence ID" value="SEA63274.1"/>
    <property type="molecule type" value="Genomic_DNA"/>
</dbReference>
<feature type="domain" description="Peptidase M48" evidence="9">
    <location>
        <begin position="58"/>
        <end position="245"/>
    </location>
</feature>
<feature type="region of interest" description="Disordered" evidence="7">
    <location>
        <begin position="245"/>
        <end position="271"/>
    </location>
</feature>